<accession>A0ABT3YDU0</accession>
<evidence type="ECO:0000256" key="3">
    <source>
        <dbReference type="SAM" id="SignalP"/>
    </source>
</evidence>
<name>A0ABT3YDU0_9HYPH</name>
<proteinExistence type="inferred from homology"/>
<sequence>MMHYLFNSTSLTAMAVLALSSVASAQNVSNEVWIGQTGTSNTISINQEGSGNLVGTDADDFLLRQDGVSNTITIDQYGWSNAIGVTAGALAADPAGFSQNGRGNTATINQENGLDSGSNSISTIYQASPSQATSGINQLSIEQSGSGFRAGAAGHQIGSILQTSVAADTSPNTITITQSGGGFARGNVIKRILQSGTASSVTALQSDAEQAIDYVSQIGDGNFLSVEQGNGDANTVGDVSQSGALNAASITQAGFRNEVLSVFQNNDGIAISGNVIEVMIAGDDNGGDGFGGVGYFGVMAGAIGAEQGSIIQIGDDNDIGFTVTRGDSNQYGYSQIGDGNVVDVVIDGDANEVASMQIGDDNSLVVEVEGGANVTAAFVEGERNRLDVYQKGSLNTASLSVVGDDNNKFGSETLLAGLGGTVSAFGSYRPGVVLQEGLQNAASMIIRGDGNFSTVRQRGDYNIAMITTTGSHNAAGISQVGDYNVALAGQQGSGNVAVIIQQ</sequence>
<dbReference type="EMBL" id="JAOVZQ010000001">
    <property type="protein sequence ID" value="MCY0094041.1"/>
    <property type="molecule type" value="Genomic_DNA"/>
</dbReference>
<reference evidence="4" key="1">
    <citation type="submission" date="2022-10" db="EMBL/GenBank/DDBJ databases">
        <title>Hoeflea sp. J2-29, isolated from marine algae.</title>
        <authorList>
            <person name="Kristyanto S."/>
            <person name="Kim J.M."/>
            <person name="Jeon C.O."/>
        </authorList>
    </citation>
    <scope>NUCLEOTIDE SEQUENCE</scope>
    <source>
        <strain evidence="4">J2-29</strain>
    </source>
</reference>
<dbReference type="Proteomes" id="UP001081283">
    <property type="component" value="Unassembled WGS sequence"/>
</dbReference>
<gene>
    <name evidence="4" type="ORF">OEG82_08410</name>
</gene>
<organism evidence="4 5">
    <name type="scientific">Hoeflea ulvae</name>
    <dbReference type="NCBI Taxonomy" id="2983764"/>
    <lineage>
        <taxon>Bacteria</taxon>
        <taxon>Pseudomonadati</taxon>
        <taxon>Pseudomonadota</taxon>
        <taxon>Alphaproteobacteria</taxon>
        <taxon>Hyphomicrobiales</taxon>
        <taxon>Rhizobiaceae</taxon>
        <taxon>Hoeflea</taxon>
    </lineage>
</organism>
<comment type="similarity">
    <text evidence="1">Belongs to the CsgA/CsgB family.</text>
</comment>
<evidence type="ECO:0008006" key="6">
    <source>
        <dbReference type="Google" id="ProtNLM"/>
    </source>
</evidence>
<protein>
    <recommendedName>
        <fullName evidence="6">Curlin</fullName>
    </recommendedName>
</protein>
<evidence type="ECO:0000256" key="1">
    <source>
        <dbReference type="ARBA" id="ARBA00009766"/>
    </source>
</evidence>
<evidence type="ECO:0000313" key="4">
    <source>
        <dbReference type="EMBL" id="MCY0094041.1"/>
    </source>
</evidence>
<feature type="signal peptide" evidence="3">
    <location>
        <begin position="1"/>
        <end position="25"/>
    </location>
</feature>
<feature type="chain" id="PRO_5047215820" description="Curlin" evidence="3">
    <location>
        <begin position="26"/>
        <end position="502"/>
    </location>
</feature>
<evidence type="ECO:0000256" key="2">
    <source>
        <dbReference type="ARBA" id="ARBA00022729"/>
    </source>
</evidence>
<comment type="caution">
    <text evidence="4">The sequence shown here is derived from an EMBL/GenBank/DDBJ whole genome shotgun (WGS) entry which is preliminary data.</text>
</comment>
<dbReference type="RefSeq" id="WP_267611982.1">
    <property type="nucleotide sequence ID" value="NZ_JAOVZQ010000001.1"/>
</dbReference>
<keyword evidence="5" id="KW-1185">Reference proteome</keyword>
<keyword evidence="2 3" id="KW-0732">Signal</keyword>
<dbReference type="InterPro" id="IPR009742">
    <property type="entry name" value="Curlin_rpt"/>
</dbReference>
<evidence type="ECO:0000313" key="5">
    <source>
        <dbReference type="Proteomes" id="UP001081283"/>
    </source>
</evidence>
<dbReference type="Pfam" id="PF07012">
    <property type="entry name" value="Curlin_rpt"/>
    <property type="match status" value="2"/>
</dbReference>